<evidence type="ECO:0000313" key="4">
    <source>
        <dbReference type="EMBL" id="ONK70719.1"/>
    </source>
</evidence>
<dbReference type="GO" id="GO:0005634">
    <property type="term" value="C:nucleus"/>
    <property type="evidence" value="ECO:0007669"/>
    <property type="project" value="UniProtKB-SubCell"/>
</dbReference>
<feature type="region of interest" description="Disordered" evidence="3">
    <location>
        <begin position="143"/>
        <end position="176"/>
    </location>
</feature>
<name>A0A5P1F1Q8_ASPOF</name>
<evidence type="ECO:0000313" key="5">
    <source>
        <dbReference type="Proteomes" id="UP000243459"/>
    </source>
</evidence>
<dbReference type="InterPro" id="IPR051992">
    <property type="entry name" value="OxStress_Response_Reg"/>
</dbReference>
<feature type="region of interest" description="Disordered" evidence="3">
    <location>
        <begin position="28"/>
        <end position="61"/>
    </location>
</feature>
<gene>
    <name evidence="4" type="ORF">A4U43_C04F810</name>
</gene>
<protein>
    <submittedName>
        <fullName evidence="4">Uncharacterized protein</fullName>
    </submittedName>
</protein>
<keyword evidence="5" id="KW-1185">Reference proteome</keyword>
<reference evidence="5" key="1">
    <citation type="journal article" date="2017" name="Nat. Commun.">
        <title>The asparagus genome sheds light on the origin and evolution of a young Y chromosome.</title>
        <authorList>
            <person name="Harkess A."/>
            <person name="Zhou J."/>
            <person name="Xu C."/>
            <person name="Bowers J.E."/>
            <person name="Van der Hulst R."/>
            <person name="Ayyampalayam S."/>
            <person name="Mercati F."/>
            <person name="Riccardi P."/>
            <person name="McKain M.R."/>
            <person name="Kakrana A."/>
            <person name="Tang H."/>
            <person name="Ray J."/>
            <person name="Groenendijk J."/>
            <person name="Arikit S."/>
            <person name="Mathioni S.M."/>
            <person name="Nakano M."/>
            <person name="Shan H."/>
            <person name="Telgmann-Rauber A."/>
            <person name="Kanno A."/>
            <person name="Yue Z."/>
            <person name="Chen H."/>
            <person name="Li W."/>
            <person name="Chen Y."/>
            <person name="Xu X."/>
            <person name="Zhang Y."/>
            <person name="Luo S."/>
            <person name="Chen H."/>
            <person name="Gao J."/>
            <person name="Mao Z."/>
            <person name="Pires J.C."/>
            <person name="Luo M."/>
            <person name="Kudrna D."/>
            <person name="Wing R.A."/>
            <person name="Meyers B.C."/>
            <person name="Yi K."/>
            <person name="Kong H."/>
            <person name="Lavrijsen P."/>
            <person name="Sunseri F."/>
            <person name="Falavigna A."/>
            <person name="Ye Y."/>
            <person name="Leebens-Mack J.H."/>
            <person name="Chen G."/>
        </authorList>
    </citation>
    <scope>NUCLEOTIDE SEQUENCE [LARGE SCALE GENOMIC DNA]</scope>
    <source>
        <strain evidence="5">cv. DH0086</strain>
    </source>
</reference>
<evidence type="ECO:0000256" key="2">
    <source>
        <dbReference type="ARBA" id="ARBA00023242"/>
    </source>
</evidence>
<proteinExistence type="predicted"/>
<accession>A0A5P1F1Q8</accession>
<dbReference type="GO" id="GO:0006950">
    <property type="term" value="P:response to stress"/>
    <property type="evidence" value="ECO:0007669"/>
    <property type="project" value="UniProtKB-ARBA"/>
</dbReference>
<comment type="subcellular location">
    <subcellularLocation>
        <location evidence="1">Nucleus</location>
    </subcellularLocation>
</comment>
<dbReference type="Proteomes" id="UP000243459">
    <property type="component" value="Chromosome 4"/>
</dbReference>
<organism evidence="4 5">
    <name type="scientific">Asparagus officinalis</name>
    <name type="common">Garden asparagus</name>
    <dbReference type="NCBI Taxonomy" id="4686"/>
    <lineage>
        <taxon>Eukaryota</taxon>
        <taxon>Viridiplantae</taxon>
        <taxon>Streptophyta</taxon>
        <taxon>Embryophyta</taxon>
        <taxon>Tracheophyta</taxon>
        <taxon>Spermatophyta</taxon>
        <taxon>Magnoliopsida</taxon>
        <taxon>Liliopsida</taxon>
        <taxon>Asparagales</taxon>
        <taxon>Asparagaceae</taxon>
        <taxon>Asparagoideae</taxon>
        <taxon>Asparagus</taxon>
    </lineage>
</organism>
<sequence length="286" mass="30066">MEAAPIQKRENRAVDEEEESLIGCSFSSLSASSSENSIGSSASSSDLTDDAASSPPSSCGGPLFEMSALEEQLPFKRGLSKFYQGESQSFASFSDIKSFEDLVKPERRALKKLKTSKSCGERLNSNRSLLSLKCCNRRMITKKAPKGPLSSSTGAARSCSLASKPPLHPQRPSNVLGSASQLGTERSCASHASVVCVQMKTGSLSNEKRSHSELALTVTNVMSVAVAVAVISIALVVASCAGELTLAVVVVSVVASCPSPSRVRSQLSSTPSVLVSSIETIFCYCN</sequence>
<dbReference type="PANTHER" id="PTHR33172">
    <property type="entry name" value="OS08G0516900 PROTEIN"/>
    <property type="match status" value="1"/>
</dbReference>
<evidence type="ECO:0000256" key="3">
    <source>
        <dbReference type="SAM" id="MobiDB-lite"/>
    </source>
</evidence>
<dbReference type="AlphaFoldDB" id="A0A5P1F1Q8"/>
<dbReference type="Gramene" id="ONK70719">
    <property type="protein sequence ID" value="ONK70719"/>
    <property type="gene ID" value="A4U43_C04F810"/>
</dbReference>
<keyword evidence="2" id="KW-0539">Nucleus</keyword>
<evidence type="ECO:0000256" key="1">
    <source>
        <dbReference type="ARBA" id="ARBA00004123"/>
    </source>
</evidence>
<dbReference type="PANTHER" id="PTHR33172:SF103">
    <property type="entry name" value="PROTEIN OXIDATIVE STRESS 3"/>
    <property type="match status" value="1"/>
</dbReference>
<dbReference type="EMBL" id="CM007384">
    <property type="protein sequence ID" value="ONK70719.1"/>
    <property type="molecule type" value="Genomic_DNA"/>
</dbReference>